<dbReference type="InterPro" id="IPR029150">
    <property type="entry name" value="dCache_3"/>
</dbReference>
<feature type="transmembrane region" description="Helical" evidence="4">
    <location>
        <begin position="9"/>
        <end position="30"/>
    </location>
</feature>
<dbReference type="PANTHER" id="PTHR45138:SF9">
    <property type="entry name" value="DIGUANYLATE CYCLASE DGCM-RELATED"/>
    <property type="match status" value="1"/>
</dbReference>
<dbReference type="InterPro" id="IPR050469">
    <property type="entry name" value="Diguanylate_Cyclase"/>
</dbReference>
<feature type="transmembrane region" description="Helical" evidence="4">
    <location>
        <begin position="324"/>
        <end position="345"/>
    </location>
</feature>
<comment type="cofactor">
    <cofactor evidence="1">
        <name>Mg(2+)</name>
        <dbReference type="ChEBI" id="CHEBI:18420"/>
    </cofactor>
</comment>
<evidence type="ECO:0000256" key="4">
    <source>
        <dbReference type="SAM" id="Phobius"/>
    </source>
</evidence>
<dbReference type="InterPro" id="IPR029151">
    <property type="entry name" value="Sensor-like_sf"/>
</dbReference>
<organism evidence="6 7">
    <name type="scientific">Oceanospirillum sediminis</name>
    <dbReference type="NCBI Taxonomy" id="2760088"/>
    <lineage>
        <taxon>Bacteria</taxon>
        <taxon>Pseudomonadati</taxon>
        <taxon>Pseudomonadota</taxon>
        <taxon>Gammaproteobacteria</taxon>
        <taxon>Oceanospirillales</taxon>
        <taxon>Oceanospirillaceae</taxon>
        <taxon>Oceanospirillum</taxon>
    </lineage>
</organism>
<dbReference type="SMART" id="SM00267">
    <property type="entry name" value="GGDEF"/>
    <property type="match status" value="1"/>
</dbReference>
<dbReference type="InterPro" id="IPR043128">
    <property type="entry name" value="Rev_trsase/Diguanyl_cyclase"/>
</dbReference>
<keyword evidence="4" id="KW-0472">Membrane</keyword>
<feature type="domain" description="GGDEF" evidence="5">
    <location>
        <begin position="404"/>
        <end position="537"/>
    </location>
</feature>
<dbReference type="Pfam" id="PF00990">
    <property type="entry name" value="GGDEF"/>
    <property type="match status" value="1"/>
</dbReference>
<dbReference type="SUPFAM" id="SSF55073">
    <property type="entry name" value="Nucleotide cyclase"/>
    <property type="match status" value="1"/>
</dbReference>
<dbReference type="AlphaFoldDB" id="A0A839IPH3"/>
<protein>
    <recommendedName>
        <fullName evidence="2">diguanylate cyclase</fullName>
        <ecNumber evidence="2">2.7.7.65</ecNumber>
    </recommendedName>
</protein>
<name>A0A839IPH3_9GAMM</name>
<dbReference type="GO" id="GO:0005886">
    <property type="term" value="C:plasma membrane"/>
    <property type="evidence" value="ECO:0007669"/>
    <property type="project" value="TreeGrafter"/>
</dbReference>
<dbReference type="SUPFAM" id="SSF103190">
    <property type="entry name" value="Sensory domain-like"/>
    <property type="match status" value="1"/>
</dbReference>
<dbReference type="InterPro" id="IPR029787">
    <property type="entry name" value="Nucleotide_cyclase"/>
</dbReference>
<dbReference type="PROSITE" id="PS50887">
    <property type="entry name" value="GGDEF"/>
    <property type="match status" value="1"/>
</dbReference>
<dbReference type="GO" id="GO:0043709">
    <property type="term" value="P:cell adhesion involved in single-species biofilm formation"/>
    <property type="evidence" value="ECO:0007669"/>
    <property type="project" value="TreeGrafter"/>
</dbReference>
<dbReference type="PANTHER" id="PTHR45138">
    <property type="entry name" value="REGULATORY COMPONENTS OF SENSORY TRANSDUCTION SYSTEM"/>
    <property type="match status" value="1"/>
</dbReference>
<evidence type="ECO:0000256" key="2">
    <source>
        <dbReference type="ARBA" id="ARBA00012528"/>
    </source>
</evidence>
<keyword evidence="4" id="KW-0812">Transmembrane</keyword>
<evidence type="ECO:0000256" key="1">
    <source>
        <dbReference type="ARBA" id="ARBA00001946"/>
    </source>
</evidence>
<evidence type="ECO:0000313" key="7">
    <source>
        <dbReference type="Proteomes" id="UP000565262"/>
    </source>
</evidence>
<dbReference type="GO" id="GO:1902201">
    <property type="term" value="P:negative regulation of bacterial-type flagellum-dependent cell motility"/>
    <property type="evidence" value="ECO:0007669"/>
    <property type="project" value="TreeGrafter"/>
</dbReference>
<dbReference type="EMBL" id="JACJFM010000012">
    <property type="protein sequence ID" value="MBB1487155.1"/>
    <property type="molecule type" value="Genomic_DNA"/>
</dbReference>
<dbReference type="RefSeq" id="WP_182808938.1">
    <property type="nucleotide sequence ID" value="NZ_JACJFM010000012.1"/>
</dbReference>
<evidence type="ECO:0000256" key="3">
    <source>
        <dbReference type="ARBA" id="ARBA00034247"/>
    </source>
</evidence>
<proteinExistence type="predicted"/>
<dbReference type="GO" id="GO:0052621">
    <property type="term" value="F:diguanylate cyclase activity"/>
    <property type="evidence" value="ECO:0007669"/>
    <property type="project" value="UniProtKB-EC"/>
</dbReference>
<comment type="catalytic activity">
    <reaction evidence="3">
        <text>2 GTP = 3',3'-c-di-GMP + 2 diphosphate</text>
        <dbReference type="Rhea" id="RHEA:24898"/>
        <dbReference type="ChEBI" id="CHEBI:33019"/>
        <dbReference type="ChEBI" id="CHEBI:37565"/>
        <dbReference type="ChEBI" id="CHEBI:58805"/>
        <dbReference type="EC" id="2.7.7.65"/>
    </reaction>
</comment>
<evidence type="ECO:0000259" key="5">
    <source>
        <dbReference type="PROSITE" id="PS50887"/>
    </source>
</evidence>
<dbReference type="InterPro" id="IPR000160">
    <property type="entry name" value="GGDEF_dom"/>
</dbReference>
<dbReference type="Gene3D" id="3.30.70.270">
    <property type="match status" value="1"/>
</dbReference>
<dbReference type="Pfam" id="PF14827">
    <property type="entry name" value="dCache_3"/>
    <property type="match status" value="1"/>
</dbReference>
<dbReference type="NCBIfam" id="TIGR00254">
    <property type="entry name" value="GGDEF"/>
    <property type="match status" value="1"/>
</dbReference>
<dbReference type="CDD" id="cd01949">
    <property type="entry name" value="GGDEF"/>
    <property type="match status" value="1"/>
</dbReference>
<dbReference type="FunFam" id="3.30.70.270:FF:000001">
    <property type="entry name" value="Diguanylate cyclase domain protein"/>
    <property type="match status" value="1"/>
</dbReference>
<accession>A0A839IPH3</accession>
<sequence>MKFLGKQTVFIWVSLVILVLDSLFIAINYWQDKDDLQRTLEMEGKRLQTAFHISQQMTLSNMSQLATFVANDPEVRMLFGAAVNGLESQGYDYASDTIDELRKQLYNEVSSSWKKMTEQYHVRQLHFHTGPGSTSFLRVHKPEKFGDNMDNLRHIIVDVNRDGIPRTGLELGRIYSGLRGVVPVFDHQMNQVGALEAGTSYRAIIQLLSESIKASVAVMMKEQRVEEATWVRPEEALKTHCGCFIEASSDDSLKYLMATETPFSRHDFQLRTQLINTDKGAFAVTHFGIQDYIGQRDQHTEPVGRVFLWYPADELLNDMEADTWLNVMIALVGFIILEVILYLALRFSQRHLRREVRRRTHEVEQLNEQLMLQASTDALTGLYNRRFLTQRFEEEFERAKRKDIPLSMVILDLDHFKQINDTYGHSTGDQVLKQVGSYLKSMSRKYDVAARYGGEEFCVLLPGCDQQTALNFAERLCTGFRKTIAIEEGNTRQAVTCSVGVCEKHYATSADQLLSLADAALYAAKQQGRDRVVVYEKRPVRKGTKVDA</sequence>
<reference evidence="6 7" key="1">
    <citation type="submission" date="2020-08" db="EMBL/GenBank/DDBJ databases">
        <title>Oceanospirillum sp. nov. isolated from marine sediment.</title>
        <authorList>
            <person name="Ji X."/>
        </authorList>
    </citation>
    <scope>NUCLEOTIDE SEQUENCE [LARGE SCALE GENOMIC DNA]</scope>
    <source>
        <strain evidence="6 7">D5</strain>
    </source>
</reference>
<keyword evidence="4" id="KW-1133">Transmembrane helix</keyword>
<evidence type="ECO:0000313" key="6">
    <source>
        <dbReference type="EMBL" id="MBB1487155.1"/>
    </source>
</evidence>
<comment type="caution">
    <text evidence="6">The sequence shown here is derived from an EMBL/GenBank/DDBJ whole genome shotgun (WGS) entry which is preliminary data.</text>
</comment>
<dbReference type="Proteomes" id="UP000565262">
    <property type="component" value="Unassembled WGS sequence"/>
</dbReference>
<gene>
    <name evidence="6" type="ORF">H4O21_11085</name>
</gene>
<dbReference type="EC" id="2.7.7.65" evidence="2"/>
<keyword evidence="7" id="KW-1185">Reference proteome</keyword>